<proteinExistence type="predicted"/>
<evidence type="ECO:0000313" key="3">
    <source>
        <dbReference type="Proteomes" id="UP000199470"/>
    </source>
</evidence>
<gene>
    <name evidence="2" type="ORF">SAMN02982985_03849</name>
</gene>
<dbReference type="PROSITE" id="PS50943">
    <property type="entry name" value="HTH_CROC1"/>
    <property type="match status" value="1"/>
</dbReference>
<dbReference type="InterPro" id="IPR010982">
    <property type="entry name" value="Lambda_DNA-bd_dom_sf"/>
</dbReference>
<reference evidence="2 3" key="1">
    <citation type="submission" date="2016-10" db="EMBL/GenBank/DDBJ databases">
        <authorList>
            <person name="de Groot N.N."/>
        </authorList>
    </citation>
    <scope>NUCLEOTIDE SEQUENCE [LARGE SCALE GENOMIC DNA]</scope>
    <source>
        <strain evidence="2 3">ATCC 43154</strain>
    </source>
</reference>
<dbReference type="Pfam" id="PF13443">
    <property type="entry name" value="HTH_26"/>
    <property type="match status" value="1"/>
</dbReference>
<sequence>MAIVIHLDLMLARRKVKSKELAAYVGITEQNLSLLKSGKVKGIRFSTLEKICERLACQPGDLIGWNADEAGAEELDADGRDGQNGAELF</sequence>
<dbReference type="AlphaFoldDB" id="A0A1I4QDC2"/>
<dbReference type="GO" id="GO:0003677">
    <property type="term" value="F:DNA binding"/>
    <property type="evidence" value="ECO:0007669"/>
    <property type="project" value="InterPro"/>
</dbReference>
<dbReference type="SUPFAM" id="SSF47413">
    <property type="entry name" value="lambda repressor-like DNA-binding domains"/>
    <property type="match status" value="1"/>
</dbReference>
<evidence type="ECO:0000313" key="2">
    <source>
        <dbReference type="EMBL" id="SFM38027.1"/>
    </source>
</evidence>
<name>A0A1I4QDC2_9BURK</name>
<dbReference type="EMBL" id="FOTW01000019">
    <property type="protein sequence ID" value="SFM38027.1"/>
    <property type="molecule type" value="Genomic_DNA"/>
</dbReference>
<protein>
    <submittedName>
        <fullName evidence="2">Putative transcriptional regulator</fullName>
    </submittedName>
</protein>
<dbReference type="STRING" id="758825.SAMN02982985_03849"/>
<accession>A0A1I4QDC2</accession>
<dbReference type="InterPro" id="IPR001387">
    <property type="entry name" value="Cro/C1-type_HTH"/>
</dbReference>
<feature type="domain" description="HTH cro/C1-type" evidence="1">
    <location>
        <begin position="19"/>
        <end position="62"/>
    </location>
</feature>
<dbReference type="RefSeq" id="WP_093389336.1">
    <property type="nucleotide sequence ID" value="NZ_FOTW01000019.1"/>
</dbReference>
<organism evidence="2 3">
    <name type="scientific">Rugamonas rubra</name>
    <dbReference type="NCBI Taxonomy" id="758825"/>
    <lineage>
        <taxon>Bacteria</taxon>
        <taxon>Pseudomonadati</taxon>
        <taxon>Pseudomonadota</taxon>
        <taxon>Betaproteobacteria</taxon>
        <taxon>Burkholderiales</taxon>
        <taxon>Oxalobacteraceae</taxon>
        <taxon>Telluria group</taxon>
        <taxon>Rugamonas</taxon>
    </lineage>
</organism>
<dbReference type="Gene3D" id="1.10.260.40">
    <property type="entry name" value="lambda repressor-like DNA-binding domains"/>
    <property type="match status" value="1"/>
</dbReference>
<dbReference type="Proteomes" id="UP000199470">
    <property type="component" value="Unassembled WGS sequence"/>
</dbReference>
<dbReference type="PANTHER" id="PTHR37301">
    <property type="entry name" value="DNA-BINDING PROTEIN-RELATED"/>
    <property type="match status" value="1"/>
</dbReference>
<dbReference type="PANTHER" id="PTHR37301:SF1">
    <property type="entry name" value="DNA-BINDING PROTEIN"/>
    <property type="match status" value="1"/>
</dbReference>
<evidence type="ECO:0000259" key="1">
    <source>
        <dbReference type="PROSITE" id="PS50943"/>
    </source>
</evidence>
<dbReference type="OrthoDB" id="9805309at2"/>
<keyword evidence="3" id="KW-1185">Reference proteome</keyword>
<dbReference type="CDD" id="cd00093">
    <property type="entry name" value="HTH_XRE"/>
    <property type="match status" value="1"/>
</dbReference>